<comment type="subcellular location">
    <subcellularLocation>
        <location evidence="2">Membrane</location>
    </subcellularLocation>
</comment>
<dbReference type="CDD" id="cd16917">
    <property type="entry name" value="HATPase_UhpB-NarQ-NarX-like"/>
    <property type="match status" value="1"/>
</dbReference>
<dbReference type="Gene3D" id="3.30.565.10">
    <property type="entry name" value="Histidine kinase-like ATPase, C-terminal domain"/>
    <property type="match status" value="1"/>
</dbReference>
<dbReference type="Gene3D" id="1.20.5.1930">
    <property type="match status" value="1"/>
</dbReference>
<dbReference type="EC" id="2.7.13.3" evidence="3"/>
<feature type="domain" description="Histidine kinase" evidence="12">
    <location>
        <begin position="387"/>
        <end position="574"/>
    </location>
</feature>
<feature type="domain" description="HAMP" evidence="13">
    <location>
        <begin position="272"/>
        <end position="325"/>
    </location>
</feature>
<dbReference type="SUPFAM" id="SSF55874">
    <property type="entry name" value="ATPase domain of HSP90 chaperone/DNA topoisomerase II/histidine kinase"/>
    <property type="match status" value="1"/>
</dbReference>
<dbReference type="GO" id="GO:0005524">
    <property type="term" value="F:ATP binding"/>
    <property type="evidence" value="ECO:0007669"/>
    <property type="project" value="UniProtKB-KW"/>
</dbReference>
<dbReference type="InterPro" id="IPR011712">
    <property type="entry name" value="Sig_transdc_His_kin_sub3_dim/P"/>
</dbReference>
<evidence type="ECO:0000259" key="13">
    <source>
        <dbReference type="PROSITE" id="PS50885"/>
    </source>
</evidence>
<dbReference type="GO" id="GO:0000155">
    <property type="term" value="F:phosphorelay sensor kinase activity"/>
    <property type="evidence" value="ECO:0007669"/>
    <property type="project" value="InterPro"/>
</dbReference>
<evidence type="ECO:0000256" key="3">
    <source>
        <dbReference type="ARBA" id="ARBA00012438"/>
    </source>
</evidence>
<dbReference type="InterPro" id="IPR005467">
    <property type="entry name" value="His_kinase_dom"/>
</dbReference>
<gene>
    <name evidence="14" type="ORF">K4G66_22200</name>
</gene>
<dbReference type="PROSITE" id="PS50109">
    <property type="entry name" value="HIS_KIN"/>
    <property type="match status" value="1"/>
</dbReference>
<dbReference type="InterPro" id="IPR036890">
    <property type="entry name" value="HATPase_C_sf"/>
</dbReference>
<evidence type="ECO:0000313" key="14">
    <source>
        <dbReference type="EMBL" id="WKN35092.1"/>
    </source>
</evidence>
<sequence length="574" mass="64854">MRIRELSIRFWIVLFINSLIVLTVLVLSVFFYQEFQQTLDRRVLLQLSSIKSLKSARITEYLQREWDTFVQTTDTLSATPNGFGVGSETFLYTNTPDTLKFLPAQPSPSAYAGIYDITPFTEDSTVRLAMVRPLDSGYFIKTISAEQMQPILLERTGMGNSGETYLVGADYHLRSASRFFPERLPYSITAHTPGVERAIMGQVGNDIFEDYRGIPVYSAYDTLTLSHLQWGILSEMDVAEVRAPLQSMKKKLIWISLMVLFFALVISFLLTTVVSRPVLKMRARLTSMARGNYDIDVQETSPAREMNEMFSALEDLKNSINGAIRFSREIGNMHLEASYQLSGQNDALGKSLLAMRDQLIAFNQREVKNRLAAKQSLIKGQENERNRLAKELHDGLGPLLTSLKLLVQAPTIGNDEKKQIKSMVDETIDEIRRMTYNLMPPSLIDFGVGKAVVSLVNMVSKSGDITIHYIDETKDHGSNMDTDIHICLYRVTQELINNTLKHAHAHTVRLSITEFDDKVSLYYRDDGQGFDPDTVNPGAGLRNMKERIEVFNGYLSLHSDESGTEVEVELPLEV</sequence>
<evidence type="ECO:0000256" key="1">
    <source>
        <dbReference type="ARBA" id="ARBA00000085"/>
    </source>
</evidence>
<evidence type="ECO:0000256" key="7">
    <source>
        <dbReference type="ARBA" id="ARBA00022777"/>
    </source>
</evidence>
<keyword evidence="8" id="KW-0067">ATP-binding</keyword>
<protein>
    <recommendedName>
        <fullName evidence="3">histidine kinase</fullName>
        <ecNumber evidence="3">2.7.13.3</ecNumber>
    </recommendedName>
</protein>
<evidence type="ECO:0000256" key="10">
    <source>
        <dbReference type="SAM" id="Coils"/>
    </source>
</evidence>
<dbReference type="InterPro" id="IPR003660">
    <property type="entry name" value="HAMP_dom"/>
</dbReference>
<keyword evidence="4" id="KW-0597">Phosphoprotein</keyword>
<keyword evidence="10" id="KW-0175">Coiled coil</keyword>
<dbReference type="InterPro" id="IPR050482">
    <property type="entry name" value="Sensor_HK_TwoCompSys"/>
</dbReference>
<proteinExistence type="predicted"/>
<dbReference type="GO" id="GO:0046983">
    <property type="term" value="F:protein dimerization activity"/>
    <property type="evidence" value="ECO:0007669"/>
    <property type="project" value="InterPro"/>
</dbReference>
<feature type="transmembrane region" description="Helical" evidence="11">
    <location>
        <begin position="252"/>
        <end position="274"/>
    </location>
</feature>
<comment type="catalytic activity">
    <reaction evidence="1">
        <text>ATP + protein L-histidine = ADP + protein N-phospho-L-histidine.</text>
        <dbReference type="EC" id="2.7.13.3"/>
    </reaction>
</comment>
<dbReference type="PANTHER" id="PTHR24421">
    <property type="entry name" value="NITRATE/NITRITE SENSOR PROTEIN NARX-RELATED"/>
    <property type="match status" value="1"/>
</dbReference>
<dbReference type="PANTHER" id="PTHR24421:SF10">
    <property type="entry name" value="NITRATE_NITRITE SENSOR PROTEIN NARQ"/>
    <property type="match status" value="1"/>
</dbReference>
<keyword evidence="9" id="KW-0902">Two-component regulatory system</keyword>
<evidence type="ECO:0000256" key="5">
    <source>
        <dbReference type="ARBA" id="ARBA00022679"/>
    </source>
</evidence>
<keyword evidence="7 14" id="KW-0418">Kinase</keyword>
<evidence type="ECO:0000259" key="12">
    <source>
        <dbReference type="PROSITE" id="PS50109"/>
    </source>
</evidence>
<keyword evidence="5" id="KW-0808">Transferase</keyword>
<evidence type="ECO:0000256" key="8">
    <source>
        <dbReference type="ARBA" id="ARBA00022840"/>
    </source>
</evidence>
<organism evidence="14">
    <name type="scientific">Roseihalotalea indica</name>
    <dbReference type="NCBI Taxonomy" id="2867963"/>
    <lineage>
        <taxon>Bacteria</taxon>
        <taxon>Pseudomonadati</taxon>
        <taxon>Bacteroidota</taxon>
        <taxon>Cytophagia</taxon>
        <taxon>Cytophagales</taxon>
        <taxon>Catalimonadaceae</taxon>
        <taxon>Roseihalotalea</taxon>
    </lineage>
</organism>
<feature type="transmembrane region" description="Helical" evidence="11">
    <location>
        <begin position="12"/>
        <end position="32"/>
    </location>
</feature>
<reference evidence="14" key="1">
    <citation type="journal article" date="2023" name="Comput. Struct. Biotechnol. J.">
        <title>Discovery of a novel marine Bacteroidetes with a rich repertoire of carbohydrate-active enzymes.</title>
        <authorList>
            <person name="Chen B."/>
            <person name="Liu G."/>
            <person name="Chen Q."/>
            <person name="Wang H."/>
            <person name="Liu L."/>
            <person name="Tang K."/>
        </authorList>
    </citation>
    <scope>NUCLEOTIDE SEQUENCE</scope>
    <source>
        <strain evidence="14">TK19036</strain>
    </source>
</reference>
<accession>A0AA49GI22</accession>
<keyword evidence="6" id="KW-0547">Nucleotide-binding</keyword>
<keyword evidence="11" id="KW-0472">Membrane</keyword>
<dbReference type="SMART" id="SM00387">
    <property type="entry name" value="HATPase_c"/>
    <property type="match status" value="1"/>
</dbReference>
<keyword evidence="11" id="KW-0812">Transmembrane</keyword>
<name>A0AA49GI22_9BACT</name>
<evidence type="ECO:0000256" key="2">
    <source>
        <dbReference type="ARBA" id="ARBA00004370"/>
    </source>
</evidence>
<dbReference type="PROSITE" id="PS50885">
    <property type="entry name" value="HAMP"/>
    <property type="match status" value="1"/>
</dbReference>
<reference evidence="14" key="2">
    <citation type="journal article" date="2024" name="Antonie Van Leeuwenhoek">
        <title>Roseihalotalea indica gen. nov., sp. nov., a halophilic Bacteroidetes from mesopelagic Southwest Indian Ocean with higher carbohydrate metabolic potential.</title>
        <authorList>
            <person name="Chen B."/>
            <person name="Zhang M."/>
            <person name="Lin D."/>
            <person name="Ye J."/>
            <person name="Tang K."/>
        </authorList>
    </citation>
    <scope>NUCLEOTIDE SEQUENCE</scope>
    <source>
        <strain evidence="14">TK19036</strain>
    </source>
</reference>
<feature type="coiled-coil region" evidence="10">
    <location>
        <begin position="364"/>
        <end position="391"/>
    </location>
</feature>
<dbReference type="Pfam" id="PF07730">
    <property type="entry name" value="HisKA_3"/>
    <property type="match status" value="1"/>
</dbReference>
<evidence type="ECO:0000256" key="11">
    <source>
        <dbReference type="SAM" id="Phobius"/>
    </source>
</evidence>
<dbReference type="GO" id="GO:0016020">
    <property type="term" value="C:membrane"/>
    <property type="evidence" value="ECO:0007669"/>
    <property type="project" value="UniProtKB-SubCell"/>
</dbReference>
<dbReference type="Gene3D" id="6.10.340.10">
    <property type="match status" value="1"/>
</dbReference>
<dbReference type="InterPro" id="IPR003594">
    <property type="entry name" value="HATPase_dom"/>
</dbReference>
<keyword evidence="11" id="KW-1133">Transmembrane helix</keyword>
<evidence type="ECO:0000256" key="4">
    <source>
        <dbReference type="ARBA" id="ARBA00022553"/>
    </source>
</evidence>
<evidence type="ECO:0000256" key="9">
    <source>
        <dbReference type="ARBA" id="ARBA00023012"/>
    </source>
</evidence>
<dbReference type="Pfam" id="PF02518">
    <property type="entry name" value="HATPase_c"/>
    <property type="match status" value="1"/>
</dbReference>
<dbReference type="AlphaFoldDB" id="A0AA49GI22"/>
<dbReference type="EMBL" id="CP120682">
    <property type="protein sequence ID" value="WKN35092.1"/>
    <property type="molecule type" value="Genomic_DNA"/>
</dbReference>
<evidence type="ECO:0000256" key="6">
    <source>
        <dbReference type="ARBA" id="ARBA00022741"/>
    </source>
</evidence>